<evidence type="ECO:0000256" key="2">
    <source>
        <dbReference type="ARBA" id="ARBA00022490"/>
    </source>
</evidence>
<dbReference type="EMBL" id="LAZR01045972">
    <property type="protein sequence ID" value="KKK97614.1"/>
    <property type="molecule type" value="Genomic_DNA"/>
</dbReference>
<evidence type="ECO:0000256" key="1">
    <source>
        <dbReference type="ARBA" id="ARBA00004496"/>
    </source>
</evidence>
<evidence type="ECO:0000313" key="5">
    <source>
        <dbReference type="EMBL" id="KKK97614.1"/>
    </source>
</evidence>
<evidence type="ECO:0008006" key="6">
    <source>
        <dbReference type="Google" id="ProtNLM"/>
    </source>
</evidence>
<dbReference type="SMART" id="SM00028">
    <property type="entry name" value="TPR"/>
    <property type="match status" value="7"/>
</dbReference>
<dbReference type="AlphaFoldDB" id="A0A0F9C561"/>
<keyword evidence="3" id="KW-0677">Repeat</keyword>
<evidence type="ECO:0000256" key="4">
    <source>
        <dbReference type="ARBA" id="ARBA00022803"/>
    </source>
</evidence>
<dbReference type="InterPro" id="IPR011990">
    <property type="entry name" value="TPR-like_helical_dom_sf"/>
</dbReference>
<keyword evidence="4" id="KW-0802">TPR repeat</keyword>
<reference evidence="5" key="1">
    <citation type="journal article" date="2015" name="Nature">
        <title>Complex archaea that bridge the gap between prokaryotes and eukaryotes.</title>
        <authorList>
            <person name="Spang A."/>
            <person name="Saw J.H."/>
            <person name="Jorgensen S.L."/>
            <person name="Zaremba-Niedzwiedzka K."/>
            <person name="Martijn J."/>
            <person name="Lind A.E."/>
            <person name="van Eijk R."/>
            <person name="Schleper C."/>
            <person name="Guy L."/>
            <person name="Ettema T.J."/>
        </authorList>
    </citation>
    <scope>NUCLEOTIDE SEQUENCE</scope>
</reference>
<comment type="caution">
    <text evidence="5">The sequence shown here is derived from an EMBL/GenBank/DDBJ whole genome shotgun (WGS) entry which is preliminary data.</text>
</comment>
<dbReference type="SUPFAM" id="SSF48452">
    <property type="entry name" value="TPR-like"/>
    <property type="match status" value="3"/>
</dbReference>
<dbReference type="PANTHER" id="PTHR46630">
    <property type="entry name" value="TETRATRICOPEPTIDE REPEAT PROTEIN 29"/>
    <property type="match status" value="1"/>
</dbReference>
<name>A0A0F9C561_9ZZZZ</name>
<dbReference type="InterPro" id="IPR051476">
    <property type="entry name" value="Bac_ResReg_Asp_Phosphatase"/>
</dbReference>
<gene>
    <name evidence="5" type="ORF">LCGC14_2650990</name>
</gene>
<proteinExistence type="predicted"/>
<feature type="non-terminal residue" evidence="5">
    <location>
        <position position="392"/>
    </location>
</feature>
<dbReference type="Pfam" id="PF13424">
    <property type="entry name" value="TPR_12"/>
    <property type="match status" value="4"/>
</dbReference>
<organism evidence="5">
    <name type="scientific">marine sediment metagenome</name>
    <dbReference type="NCBI Taxonomy" id="412755"/>
    <lineage>
        <taxon>unclassified sequences</taxon>
        <taxon>metagenomes</taxon>
        <taxon>ecological metagenomes</taxon>
    </lineage>
</organism>
<comment type="subcellular location">
    <subcellularLocation>
        <location evidence="1">Cytoplasm</location>
    </subcellularLocation>
</comment>
<evidence type="ECO:0000256" key="3">
    <source>
        <dbReference type="ARBA" id="ARBA00022737"/>
    </source>
</evidence>
<accession>A0A0F9C561</accession>
<dbReference type="GO" id="GO:0005737">
    <property type="term" value="C:cytoplasm"/>
    <property type="evidence" value="ECO:0007669"/>
    <property type="project" value="UniProtKB-SubCell"/>
</dbReference>
<dbReference type="PANTHER" id="PTHR46630:SF1">
    <property type="entry name" value="TETRATRICOPEPTIDE REPEAT PROTEIN 29"/>
    <property type="match status" value="1"/>
</dbReference>
<dbReference type="Gene3D" id="1.25.40.10">
    <property type="entry name" value="Tetratricopeptide repeat domain"/>
    <property type="match status" value="4"/>
</dbReference>
<protein>
    <recommendedName>
        <fullName evidence="6">MalT-like TPR region domain-containing protein</fullName>
    </recommendedName>
</protein>
<dbReference type="PROSITE" id="PS50005">
    <property type="entry name" value="TPR"/>
    <property type="match status" value="1"/>
</dbReference>
<dbReference type="InterPro" id="IPR019734">
    <property type="entry name" value="TPR_rpt"/>
</dbReference>
<sequence>MRIGNVYNYLEDTTKARNHYYQSIEIARENKFREIEAKVLYYYARNYSWNGEYDHALNYFEQARIIAEEINDISVLADIVGGIGQTMSQKGNFPEATKHYEEAADLFNQVGKKFESARMHYLLAAASMNRADYDLALGHLQKALPIFEELNSAQGIAAVTNTMGVIYFRQELLDKALEFGLEHLEKSRDLDDKADIASALNNIGNIYNKLAEDSLKSLFGDNFQDSVKIETTDKYLEIFDEALRYYNEAFEVREEMGDGQGMITVLTNIGIIYVYSGKPAMALEPLERARQLNIESAGRMEYQMGTINLLLGEVYMAFGNYPTALDYLNSALELSLVSDTKEITQTIYQKLAEVHEKQNNYIQSLKYFKLYFASFEKFNTEDKLKSIADMQV</sequence>
<keyword evidence="2" id="KW-0963">Cytoplasm</keyword>